<gene>
    <name evidence="3" type="ORF">CNMCM6805_002111</name>
</gene>
<dbReference type="Pfam" id="PF21666">
    <property type="entry name" value="DUF4246_N"/>
    <property type="match status" value="1"/>
</dbReference>
<organism evidence="3 4">
    <name type="scientific">Aspergillus fumigatiaffinis</name>
    <dbReference type="NCBI Taxonomy" id="340414"/>
    <lineage>
        <taxon>Eukaryota</taxon>
        <taxon>Fungi</taxon>
        <taxon>Dikarya</taxon>
        <taxon>Ascomycota</taxon>
        <taxon>Pezizomycotina</taxon>
        <taxon>Eurotiomycetes</taxon>
        <taxon>Eurotiomycetidae</taxon>
        <taxon>Eurotiales</taxon>
        <taxon>Aspergillaceae</taxon>
        <taxon>Aspergillus</taxon>
        <taxon>Aspergillus subgen. Fumigati</taxon>
    </lineage>
</organism>
<dbReference type="AlphaFoldDB" id="A0A8H4MFC1"/>
<dbReference type="InterPro" id="IPR025340">
    <property type="entry name" value="DUF4246"/>
</dbReference>
<sequence>MIALDNSGNGTLRVPGFGSIPLDYELPPDARYAHGIQEWRQAPAVTARELAMVAVMNRLTDLPNWYINVFDDAIVACWRQNPDVASIVTNPLLSDRAWDWCLQELRDKAEEYQRQRHIRVLDTGSCICKSDDVPGLQNGTGALADEIRSAVKIVLQKWSQFGLLDWRSKQRFSIVDPMLFPLVYGRSLVLTGGGRVELEDVWGAYSGATRIAPMHVDLRTDAADVQKRIEEAQQLHLGVDCDTETSHHYRWSANYQALPCEAEFVGDKGSTQVRITSYINNLHPTHRDLYRAIETLVSQAIPLWNDCLVQGQRGWRDILNQGQLGPVPLRIITYGAEWENELPEWLLAFRVPHKVKKRRYRELREVLLSSEGAISLVAYRTQVAAIAALPPSGTGDLVFLQ</sequence>
<feature type="domain" description="DUF4246" evidence="1">
    <location>
        <begin position="96"/>
        <end position="313"/>
    </location>
</feature>
<name>A0A8H4MFC1_9EURO</name>
<protein>
    <submittedName>
        <fullName evidence="3">Uncharacterized protein</fullName>
    </submittedName>
</protein>
<dbReference type="Proteomes" id="UP000653565">
    <property type="component" value="Unassembled WGS sequence"/>
</dbReference>
<evidence type="ECO:0000259" key="1">
    <source>
        <dbReference type="Pfam" id="PF14033"/>
    </source>
</evidence>
<keyword evidence="4" id="KW-1185">Reference proteome</keyword>
<dbReference type="InterPro" id="IPR049192">
    <property type="entry name" value="DUF4246_C"/>
</dbReference>
<dbReference type="InterPro" id="IPR049207">
    <property type="entry name" value="DUF4246_N"/>
</dbReference>
<comment type="caution">
    <text evidence="3">The sequence shown here is derived from an EMBL/GenBank/DDBJ whole genome shotgun (WGS) entry which is preliminary data.</text>
</comment>
<reference evidence="3" key="2">
    <citation type="submission" date="2020-04" db="EMBL/GenBank/DDBJ databases">
        <authorList>
            <person name="Santos R.A.C."/>
            <person name="Steenwyk J.L."/>
            <person name="Rivero-Menendez O."/>
            <person name="Mead M.E."/>
            <person name="Silva L.P."/>
            <person name="Bastos R.W."/>
            <person name="Alastruey-Izquierdo A."/>
            <person name="Goldman G.H."/>
            <person name="Rokas A."/>
        </authorList>
    </citation>
    <scope>NUCLEOTIDE SEQUENCE</scope>
    <source>
        <strain evidence="3">CNM-CM6805</strain>
    </source>
</reference>
<evidence type="ECO:0000259" key="2">
    <source>
        <dbReference type="Pfam" id="PF21666"/>
    </source>
</evidence>
<dbReference type="Pfam" id="PF14033">
    <property type="entry name" value="DUF4246"/>
    <property type="match status" value="1"/>
</dbReference>
<feature type="domain" description="DUF4246" evidence="2">
    <location>
        <begin position="14"/>
        <end position="80"/>
    </location>
</feature>
<dbReference type="PANTHER" id="PTHR33119:SF1">
    <property type="entry name" value="FE2OG DIOXYGENASE DOMAIN-CONTAINING PROTEIN"/>
    <property type="match status" value="1"/>
</dbReference>
<proteinExistence type="predicted"/>
<evidence type="ECO:0000313" key="3">
    <source>
        <dbReference type="EMBL" id="KAF4243003.1"/>
    </source>
</evidence>
<reference evidence="3" key="1">
    <citation type="journal article" date="2020" name="bioRxiv">
        <title>Genomic and phenotypic heterogeneity of clinical isolates of the human pathogens Aspergillus fumigatus, Aspergillus lentulus and Aspergillus fumigatiaffinis.</title>
        <authorList>
            <person name="dos Santos R.A.C."/>
            <person name="Steenwyk J.L."/>
            <person name="Rivero-Menendez O."/>
            <person name="Mead M.E."/>
            <person name="Silva L.P."/>
            <person name="Bastos R.W."/>
            <person name="Alastruey-Izquierdo A."/>
            <person name="Goldman G.H."/>
            <person name="Rokas A."/>
        </authorList>
    </citation>
    <scope>NUCLEOTIDE SEQUENCE</scope>
    <source>
        <strain evidence="3">CNM-CM6805</strain>
    </source>
</reference>
<evidence type="ECO:0000313" key="4">
    <source>
        <dbReference type="Proteomes" id="UP000653565"/>
    </source>
</evidence>
<dbReference type="PANTHER" id="PTHR33119">
    <property type="entry name" value="IFI3P"/>
    <property type="match status" value="1"/>
</dbReference>
<accession>A0A8H4MFC1</accession>
<dbReference type="EMBL" id="JAAAPX010000014">
    <property type="protein sequence ID" value="KAF4243003.1"/>
    <property type="molecule type" value="Genomic_DNA"/>
</dbReference>